<sequence length="61" mass="6990">MNKPYVFTPGPTEVRENVRLARAMEATNPDLDIRFYDFYKETCEKIGEIIGTSNDVYILSG</sequence>
<organism evidence="1 2">
    <name type="scientific">Clostridium argentinense CDC 2741</name>
    <dbReference type="NCBI Taxonomy" id="1418104"/>
    <lineage>
        <taxon>Bacteria</taxon>
        <taxon>Bacillati</taxon>
        <taxon>Bacillota</taxon>
        <taxon>Clostridia</taxon>
        <taxon>Eubacteriales</taxon>
        <taxon>Clostridiaceae</taxon>
        <taxon>Clostridium</taxon>
    </lineage>
</organism>
<dbReference type="GO" id="GO:0008483">
    <property type="term" value="F:transaminase activity"/>
    <property type="evidence" value="ECO:0007669"/>
    <property type="project" value="UniProtKB-KW"/>
</dbReference>
<evidence type="ECO:0000313" key="1">
    <source>
        <dbReference type="EMBL" id="KIE48425.1"/>
    </source>
</evidence>
<proteinExistence type="predicted"/>
<dbReference type="Proteomes" id="UP000031366">
    <property type="component" value="Unassembled WGS sequence"/>
</dbReference>
<keyword evidence="1" id="KW-0032">Aminotransferase</keyword>
<accession>A0A0C1UMG9</accession>
<protein>
    <submittedName>
        <fullName evidence="1">Putative aminotransferase domain protein</fullName>
    </submittedName>
</protein>
<name>A0A0C1UMG9_9CLOT</name>
<dbReference type="Gene3D" id="3.40.640.10">
    <property type="entry name" value="Type I PLP-dependent aspartate aminotransferase-like (Major domain)"/>
    <property type="match status" value="1"/>
</dbReference>
<evidence type="ECO:0000313" key="2">
    <source>
        <dbReference type="Proteomes" id="UP000031366"/>
    </source>
</evidence>
<comment type="caution">
    <text evidence="1">The sequence shown here is derived from an EMBL/GenBank/DDBJ whole genome shotgun (WGS) entry which is preliminary data.</text>
</comment>
<reference evidence="1 2" key="1">
    <citation type="journal article" date="2015" name="Infect. Genet. Evol.">
        <title>Genomic sequences of six botulinum neurotoxin-producing strains representing three clostridial species illustrate the mobility and diversity of botulinum neurotoxin genes.</title>
        <authorList>
            <person name="Smith T.J."/>
            <person name="Hill K.K."/>
            <person name="Xie G."/>
            <person name="Foley B.T."/>
            <person name="Williamson C.H."/>
            <person name="Foster J.T."/>
            <person name="Johnson S.L."/>
            <person name="Chertkov O."/>
            <person name="Teshima H."/>
            <person name="Gibbons H.S."/>
            <person name="Johnsky L.A."/>
            <person name="Karavis M.A."/>
            <person name="Smith L.A."/>
        </authorList>
    </citation>
    <scope>NUCLEOTIDE SEQUENCE [LARGE SCALE GENOMIC DNA]</scope>
    <source>
        <strain evidence="1 2">CDC 2741</strain>
    </source>
</reference>
<gene>
    <name evidence="1" type="ORF">U732_4221</name>
</gene>
<dbReference type="InterPro" id="IPR015421">
    <property type="entry name" value="PyrdxlP-dep_Trfase_major"/>
</dbReference>
<dbReference type="AlphaFoldDB" id="A0A0C1UMG9"/>
<dbReference type="InterPro" id="IPR015424">
    <property type="entry name" value="PyrdxlP-dep_Trfase"/>
</dbReference>
<dbReference type="SUPFAM" id="SSF53383">
    <property type="entry name" value="PLP-dependent transferases"/>
    <property type="match status" value="1"/>
</dbReference>
<dbReference type="EMBL" id="AYSO01000009">
    <property type="protein sequence ID" value="KIE48425.1"/>
    <property type="molecule type" value="Genomic_DNA"/>
</dbReference>
<keyword evidence="2" id="KW-1185">Reference proteome</keyword>
<keyword evidence="1" id="KW-0808">Transferase</keyword>